<accession>A0ABU7QID6</accession>
<sequence>MFISYPMVEAFKHPITNNELWNILLGKQYKSHVQRICDKKLENFNNHSLNKEQWSKFLLPHVFIVNFLINQQFSYPVNYQGINKFDQSTIYQKQYQDYIVPRNECLVLSPFALFLLEFLGENLFNEWQNIDNDVSQ</sequence>
<dbReference type="Proteomes" id="UP001347884">
    <property type="component" value="Unassembled WGS sequence"/>
</dbReference>
<organism evidence="1 2">
    <name type="scientific">Avibacterium paragallinarum</name>
    <name type="common">Haemophilus gallinarum</name>
    <dbReference type="NCBI Taxonomy" id="728"/>
    <lineage>
        <taxon>Bacteria</taxon>
        <taxon>Pseudomonadati</taxon>
        <taxon>Pseudomonadota</taxon>
        <taxon>Gammaproteobacteria</taxon>
        <taxon>Pasteurellales</taxon>
        <taxon>Pasteurellaceae</taxon>
        <taxon>Avibacterium</taxon>
    </lineage>
</organism>
<gene>
    <name evidence="1" type="ORF">M5S13_06320</name>
</gene>
<name>A0ABU7QID6_AVIPA</name>
<comment type="caution">
    <text evidence="1">The sequence shown here is derived from an EMBL/GenBank/DDBJ whole genome shotgun (WGS) entry which is preliminary data.</text>
</comment>
<evidence type="ECO:0000313" key="2">
    <source>
        <dbReference type="Proteomes" id="UP001347884"/>
    </source>
</evidence>
<keyword evidence="2" id="KW-1185">Reference proteome</keyword>
<evidence type="ECO:0000313" key="1">
    <source>
        <dbReference type="EMBL" id="MEE6041500.1"/>
    </source>
</evidence>
<reference evidence="1 2" key="1">
    <citation type="journal article" date="2022" name="Front. Microbiol.">
        <title>Commensal bacteria contribute to the growth of multidrug-resistant Avibacterium paragallinarum in chickens.</title>
        <authorList>
            <person name="Zhu J."/>
            <person name="Chen Y."/>
            <person name="Wu Y."/>
            <person name="Wang Y."/>
            <person name="Zhu K."/>
        </authorList>
    </citation>
    <scope>NUCLEOTIDE SEQUENCE [LARGE SCALE GENOMIC DNA]</scope>
    <source>
        <strain evidence="1 2">AV25</strain>
    </source>
</reference>
<proteinExistence type="predicted"/>
<dbReference type="EMBL" id="JAMDKF010000011">
    <property type="protein sequence ID" value="MEE6041500.1"/>
    <property type="molecule type" value="Genomic_DNA"/>
</dbReference>
<protein>
    <submittedName>
        <fullName evidence="1">Uncharacterized protein</fullName>
    </submittedName>
</protein>